<dbReference type="InterPro" id="IPR010730">
    <property type="entry name" value="HET"/>
</dbReference>
<sequence length="678" mass="77912">MSTNRIETSLPDAHSCVDENPQLGVDKTGSSTGEESEDTCSSRDESEDYDHVSVADEYDIQEDPVLGRWPRRLLHVDSMTSYEWEPGNIYGGYTAPRYNIISYTWGRYVLRVRKKPHVKAIQINNVTWEIPRIDDDAHFSVTDFLRMISNAGILNARQPSTDDCFNQRVDFVWLDIACIDQTNGSRVKGLEIGRQAMIFQHASSSFIWLSQIQLDELQLITCELREAAQQGPIPDMSRGAKHFKLMQTWLQKWIPIVLKHLKALLQEPWFTSLWTLQEAYLRPLSLLLCKDGRPIPRKREGFHGNENLRSVTLPIMEIVSHCHRSLALGCSHRKDVEKILELAEKLGAGPILRANPIALFQASTNRQTYDILDRIYGIMQIFGFRLGSADPSFPQEKLSQIGLSDLELLFSKELLKRYPVQSQLNVFTSVKAVGQAWRADPLSRIPSFARIASMYTFAHRGIQTVQIPEAHRIQPMCRLLPAISSHFEGGIKTRLSRYLSWMDFAYPRTIIWCEFSGIACDYSKLQQIWERVYTYTRTDPRNTTAKHAVAIHEIALDLRKKRLRPRLEIPFLPNFPLVGHEIELSQQKKVAYHISQAIKSQDIMVLALGTQKHPTLTLGRTNYGMIIVKKKWKQSPYWHRIGVVSWEVFDLPPDTNEGDRLLLKFRGNSWKKLTGRFG</sequence>
<accession>A0A9N9KVW2</accession>
<name>A0A9N9KVW2_9HELO</name>
<comment type="caution">
    <text evidence="3">The sequence shown here is derived from an EMBL/GenBank/DDBJ whole genome shotgun (WGS) entry which is preliminary data.</text>
</comment>
<evidence type="ECO:0000259" key="2">
    <source>
        <dbReference type="Pfam" id="PF06985"/>
    </source>
</evidence>
<feature type="domain" description="Heterokaryon incompatibility" evidence="2">
    <location>
        <begin position="98"/>
        <end position="278"/>
    </location>
</feature>
<evidence type="ECO:0000313" key="3">
    <source>
        <dbReference type="EMBL" id="CAG8953823.1"/>
    </source>
</evidence>
<gene>
    <name evidence="3" type="ORF">HYFRA_00006715</name>
</gene>
<feature type="region of interest" description="Disordered" evidence="1">
    <location>
        <begin position="1"/>
        <end position="50"/>
    </location>
</feature>
<keyword evidence="4" id="KW-1185">Reference proteome</keyword>
<proteinExistence type="predicted"/>
<dbReference type="Pfam" id="PF06985">
    <property type="entry name" value="HET"/>
    <property type="match status" value="1"/>
</dbReference>
<dbReference type="InterPro" id="IPR052895">
    <property type="entry name" value="HetReg/Transcr_Mod"/>
</dbReference>
<evidence type="ECO:0000256" key="1">
    <source>
        <dbReference type="SAM" id="MobiDB-lite"/>
    </source>
</evidence>
<protein>
    <recommendedName>
        <fullName evidence="2">Heterokaryon incompatibility domain-containing protein</fullName>
    </recommendedName>
</protein>
<dbReference type="PANTHER" id="PTHR24148:SF64">
    <property type="entry name" value="HETEROKARYON INCOMPATIBILITY DOMAIN-CONTAINING PROTEIN"/>
    <property type="match status" value="1"/>
</dbReference>
<dbReference type="AlphaFoldDB" id="A0A9N9KVW2"/>
<reference evidence="3" key="1">
    <citation type="submission" date="2021-07" db="EMBL/GenBank/DDBJ databases">
        <authorList>
            <person name="Durling M."/>
        </authorList>
    </citation>
    <scope>NUCLEOTIDE SEQUENCE</scope>
</reference>
<organism evidence="3 4">
    <name type="scientific">Hymenoscyphus fraxineus</name>
    <dbReference type="NCBI Taxonomy" id="746836"/>
    <lineage>
        <taxon>Eukaryota</taxon>
        <taxon>Fungi</taxon>
        <taxon>Dikarya</taxon>
        <taxon>Ascomycota</taxon>
        <taxon>Pezizomycotina</taxon>
        <taxon>Leotiomycetes</taxon>
        <taxon>Helotiales</taxon>
        <taxon>Helotiaceae</taxon>
        <taxon>Hymenoscyphus</taxon>
    </lineage>
</organism>
<dbReference type="PANTHER" id="PTHR24148">
    <property type="entry name" value="ANKYRIN REPEAT DOMAIN-CONTAINING PROTEIN 39 HOMOLOG-RELATED"/>
    <property type="match status" value="1"/>
</dbReference>
<dbReference type="EMBL" id="CAJVRL010000052">
    <property type="protein sequence ID" value="CAG8953823.1"/>
    <property type="molecule type" value="Genomic_DNA"/>
</dbReference>
<feature type="compositionally biased region" description="Basic and acidic residues" evidence="1">
    <location>
        <begin position="40"/>
        <end position="50"/>
    </location>
</feature>
<dbReference type="OrthoDB" id="2157530at2759"/>
<evidence type="ECO:0000313" key="4">
    <source>
        <dbReference type="Proteomes" id="UP000696280"/>
    </source>
</evidence>
<dbReference type="Proteomes" id="UP000696280">
    <property type="component" value="Unassembled WGS sequence"/>
</dbReference>